<dbReference type="InterPro" id="IPR027417">
    <property type="entry name" value="P-loop_NTPase"/>
</dbReference>
<name>A0A929WWE5_9ACTO</name>
<dbReference type="AlphaFoldDB" id="A0A929WWE5"/>
<evidence type="ECO:0000313" key="1">
    <source>
        <dbReference type="EMBL" id="MBF0966701.1"/>
    </source>
</evidence>
<comment type="caution">
    <text evidence="1">The sequence shown here is derived from an EMBL/GenBank/DDBJ whole genome shotgun (WGS) entry which is preliminary data.</text>
</comment>
<sequence length="175" mass="18505">MLLTGLLPDISTDPAIETATDSIEAGRSGTIVAPVGIRPPLLAAAASRAARPLVVLTATGRDAETLTNALASWIPGVAMLPAWETLPHERLSPQVDTMARRIAVLRRLVHPIAGDDSAGPLSILVVPIRAFLQPIIAGLADLEPVRVRTGDVLDLTETTNRLAELGYERVDMVEG</sequence>
<dbReference type="Proteomes" id="UP000759246">
    <property type="component" value="Unassembled WGS sequence"/>
</dbReference>
<gene>
    <name evidence="1" type="ORF">HXK09_06030</name>
</gene>
<dbReference type="Gene3D" id="3.40.50.11180">
    <property type="match status" value="1"/>
</dbReference>
<feature type="non-terminal residue" evidence="1">
    <location>
        <position position="175"/>
    </location>
</feature>
<reference evidence="1" key="1">
    <citation type="submission" date="2020-04" db="EMBL/GenBank/DDBJ databases">
        <title>Deep metagenomics examines the oral microbiome during advanced dental caries in children, revealing novel taxa and co-occurrences with host molecules.</title>
        <authorList>
            <person name="Baker J.L."/>
            <person name="Morton J.T."/>
            <person name="Dinis M."/>
            <person name="Alvarez R."/>
            <person name="Tran N.C."/>
            <person name="Knight R."/>
            <person name="Edlund A."/>
        </authorList>
    </citation>
    <scope>NUCLEOTIDE SEQUENCE</scope>
    <source>
        <strain evidence="1">JCVI_30_bin.13</strain>
    </source>
</reference>
<accession>A0A929WWE5</accession>
<protein>
    <submittedName>
        <fullName evidence="1">Transcription-repair coupling factor</fullName>
    </submittedName>
</protein>
<proteinExistence type="predicted"/>
<organism evidence="1 2">
    <name type="scientific">Actinomyces bouchesdurhonensis</name>
    <dbReference type="NCBI Taxonomy" id="1852361"/>
    <lineage>
        <taxon>Bacteria</taxon>
        <taxon>Bacillati</taxon>
        <taxon>Actinomycetota</taxon>
        <taxon>Actinomycetes</taxon>
        <taxon>Actinomycetales</taxon>
        <taxon>Actinomycetaceae</taxon>
        <taxon>Actinomyces</taxon>
    </lineage>
</organism>
<dbReference type="SUPFAM" id="SSF52540">
    <property type="entry name" value="P-loop containing nucleoside triphosphate hydrolases"/>
    <property type="match status" value="1"/>
</dbReference>
<dbReference type="EMBL" id="JABZGF010000178">
    <property type="protein sequence ID" value="MBF0966701.1"/>
    <property type="molecule type" value="Genomic_DNA"/>
</dbReference>
<dbReference type="Gene3D" id="3.30.2060.10">
    <property type="entry name" value="Penicillin-binding protein 1b domain"/>
    <property type="match status" value="1"/>
</dbReference>
<evidence type="ECO:0000313" key="2">
    <source>
        <dbReference type="Proteomes" id="UP000759246"/>
    </source>
</evidence>